<dbReference type="Proteomes" id="UP000000268">
    <property type="component" value="Plasmid pREB3"/>
</dbReference>
<reference evidence="2 3" key="1">
    <citation type="journal article" date="2008" name="Proc. Natl. Acad. Sci. U.S.A.">
        <title>Niche adaptation and genome expansion in the chlorophyll d-producing cyanobacterium Acaryochloris marina.</title>
        <authorList>
            <person name="Swingley W.D."/>
            <person name="Chen M."/>
            <person name="Cheung P.C."/>
            <person name="Conrad A.L."/>
            <person name="Dejesa L.C."/>
            <person name="Hao J."/>
            <person name="Honchak B.M."/>
            <person name="Karbach L.E."/>
            <person name="Kurdoglu A."/>
            <person name="Lahiri S."/>
            <person name="Mastrian S.D."/>
            <person name="Miyashita H."/>
            <person name="Page L."/>
            <person name="Ramakrishna P."/>
            <person name="Satoh S."/>
            <person name="Sattley W.M."/>
            <person name="Shimada Y."/>
            <person name="Taylor H.L."/>
            <person name="Tomo T."/>
            <person name="Tsuchiya T."/>
            <person name="Wang Z.T."/>
            <person name="Raymond J."/>
            <person name="Mimuro M."/>
            <person name="Blankenship R.E."/>
            <person name="Touchman J.W."/>
        </authorList>
    </citation>
    <scope>NUCLEOTIDE SEQUENCE [LARGE SCALE GENOMIC DNA]</scope>
    <source>
        <strain evidence="3">MBIC 11017</strain>
        <plasmid evidence="3">Plasmid pREB3</plasmid>
    </source>
</reference>
<feature type="region of interest" description="Disordered" evidence="1">
    <location>
        <begin position="36"/>
        <end position="57"/>
    </location>
</feature>
<dbReference type="KEGG" id="amr:AM1_C0378"/>
<evidence type="ECO:0000313" key="2">
    <source>
        <dbReference type="EMBL" id="ABW32305.1"/>
    </source>
</evidence>
<sequence>MSEIYSDDIQSRVFPENRKPQERSLIEIEDRSGWRRTEIVPGPPPMPGSDWISPYGGTVINSRRVD</sequence>
<proteinExistence type="predicted"/>
<organism evidence="2 3">
    <name type="scientific">Acaryochloris marina (strain MBIC 11017)</name>
    <dbReference type="NCBI Taxonomy" id="329726"/>
    <lineage>
        <taxon>Bacteria</taxon>
        <taxon>Bacillati</taxon>
        <taxon>Cyanobacteriota</taxon>
        <taxon>Cyanophyceae</taxon>
        <taxon>Acaryochloridales</taxon>
        <taxon>Acaryochloridaceae</taxon>
        <taxon>Acaryochloris</taxon>
    </lineage>
</organism>
<name>A8ZNA7_ACAM1</name>
<dbReference type="EMBL" id="CP000840">
    <property type="protein sequence ID" value="ABW32305.1"/>
    <property type="molecule type" value="Genomic_DNA"/>
</dbReference>
<geneLocation type="plasmid" evidence="2 3">
    <name>pREB3</name>
</geneLocation>
<dbReference type="HOGENOM" id="CLU_2821148_0_0_3"/>
<dbReference type="RefSeq" id="WP_012167620.1">
    <property type="nucleotide sequence ID" value="NC_009928.1"/>
</dbReference>
<protein>
    <submittedName>
        <fullName evidence="2">Uncharacterized protein</fullName>
    </submittedName>
</protein>
<accession>A8ZNA7</accession>
<dbReference type="OrthoDB" id="9846423at2"/>
<gene>
    <name evidence="2" type="ordered locus">AM1_C0378</name>
</gene>
<dbReference type="AlphaFoldDB" id="A8ZNA7"/>
<keyword evidence="3" id="KW-1185">Reference proteome</keyword>
<evidence type="ECO:0000256" key="1">
    <source>
        <dbReference type="SAM" id="MobiDB-lite"/>
    </source>
</evidence>
<evidence type="ECO:0000313" key="3">
    <source>
        <dbReference type="Proteomes" id="UP000000268"/>
    </source>
</evidence>
<keyword evidence="2" id="KW-0614">Plasmid</keyword>